<feature type="region of interest" description="Disordered" evidence="1">
    <location>
        <begin position="1"/>
        <end position="26"/>
    </location>
</feature>
<dbReference type="EMBL" id="JAPFFF010000034">
    <property type="protein sequence ID" value="KAK8843779.1"/>
    <property type="molecule type" value="Genomic_DNA"/>
</dbReference>
<accession>A0ABR2HCC7</accession>
<proteinExistence type="predicted"/>
<evidence type="ECO:0000313" key="2">
    <source>
        <dbReference type="EMBL" id="KAK8843779.1"/>
    </source>
</evidence>
<feature type="compositionally biased region" description="Polar residues" evidence="1">
    <location>
        <begin position="1"/>
        <end position="10"/>
    </location>
</feature>
<reference evidence="2 3" key="1">
    <citation type="submission" date="2024-04" db="EMBL/GenBank/DDBJ databases">
        <title>Tritrichomonas musculus Genome.</title>
        <authorList>
            <person name="Alves-Ferreira E."/>
            <person name="Grigg M."/>
            <person name="Lorenzi H."/>
            <person name="Galac M."/>
        </authorList>
    </citation>
    <scope>NUCLEOTIDE SEQUENCE [LARGE SCALE GENOMIC DNA]</scope>
    <source>
        <strain evidence="2 3">EAF2021</strain>
    </source>
</reference>
<name>A0ABR2HCC7_9EUKA</name>
<sequence length="79" mass="8687">MVRQSLNTATSTNDNKPSNNNSLLNLADMNATDESISSDNYIIDNDASNKNTSNNKHIATNTSDTNHIVSFFQDIDSHN</sequence>
<protein>
    <submittedName>
        <fullName evidence="2">Uncharacterized protein</fullName>
    </submittedName>
</protein>
<comment type="caution">
    <text evidence="2">The sequence shown here is derived from an EMBL/GenBank/DDBJ whole genome shotgun (WGS) entry which is preliminary data.</text>
</comment>
<organism evidence="2 3">
    <name type="scientific">Tritrichomonas musculus</name>
    <dbReference type="NCBI Taxonomy" id="1915356"/>
    <lineage>
        <taxon>Eukaryota</taxon>
        <taxon>Metamonada</taxon>
        <taxon>Parabasalia</taxon>
        <taxon>Tritrichomonadida</taxon>
        <taxon>Tritrichomonadidae</taxon>
        <taxon>Tritrichomonas</taxon>
    </lineage>
</organism>
<keyword evidence="3" id="KW-1185">Reference proteome</keyword>
<evidence type="ECO:0000313" key="3">
    <source>
        <dbReference type="Proteomes" id="UP001470230"/>
    </source>
</evidence>
<gene>
    <name evidence="2" type="ORF">M9Y10_024851</name>
</gene>
<feature type="compositionally biased region" description="Low complexity" evidence="1">
    <location>
        <begin position="11"/>
        <end position="26"/>
    </location>
</feature>
<evidence type="ECO:0000256" key="1">
    <source>
        <dbReference type="SAM" id="MobiDB-lite"/>
    </source>
</evidence>
<dbReference type="Proteomes" id="UP001470230">
    <property type="component" value="Unassembled WGS sequence"/>
</dbReference>